<feature type="transmembrane region" description="Helical" evidence="7">
    <location>
        <begin position="372"/>
        <end position="391"/>
    </location>
</feature>
<dbReference type="AlphaFoldDB" id="A0A7J7JTV4"/>
<evidence type="ECO:0000256" key="4">
    <source>
        <dbReference type="ARBA" id="ARBA00022847"/>
    </source>
</evidence>
<dbReference type="GO" id="GO:0016020">
    <property type="term" value="C:membrane"/>
    <property type="evidence" value="ECO:0007669"/>
    <property type="project" value="UniProtKB-SubCell"/>
</dbReference>
<evidence type="ECO:0000313" key="10">
    <source>
        <dbReference type="Proteomes" id="UP000593567"/>
    </source>
</evidence>
<feature type="transmembrane region" description="Helical" evidence="7">
    <location>
        <begin position="411"/>
        <end position="428"/>
    </location>
</feature>
<evidence type="ECO:0000313" key="9">
    <source>
        <dbReference type="EMBL" id="KAF6029335.1"/>
    </source>
</evidence>
<evidence type="ECO:0000256" key="5">
    <source>
        <dbReference type="ARBA" id="ARBA00022989"/>
    </source>
</evidence>
<dbReference type="Gene3D" id="1.20.1250.20">
    <property type="entry name" value="MFS general substrate transporter like domains"/>
    <property type="match status" value="2"/>
</dbReference>
<dbReference type="InterPro" id="IPR011701">
    <property type="entry name" value="MFS"/>
</dbReference>
<keyword evidence="2" id="KW-0813">Transport</keyword>
<dbReference type="EMBL" id="VXIV02001824">
    <property type="protein sequence ID" value="KAF6029335.1"/>
    <property type="molecule type" value="Genomic_DNA"/>
</dbReference>
<proteinExistence type="predicted"/>
<keyword evidence="10" id="KW-1185">Reference proteome</keyword>
<comment type="caution">
    <text evidence="9">The sequence shown here is derived from an EMBL/GenBank/DDBJ whole genome shotgun (WGS) entry which is preliminary data.</text>
</comment>
<feature type="transmembrane region" description="Helical" evidence="7">
    <location>
        <begin position="143"/>
        <end position="165"/>
    </location>
</feature>
<protein>
    <recommendedName>
        <fullName evidence="8">Major facilitator superfamily (MFS) profile domain-containing protein</fullName>
    </recommendedName>
</protein>
<evidence type="ECO:0000259" key="8">
    <source>
        <dbReference type="PROSITE" id="PS50850"/>
    </source>
</evidence>
<evidence type="ECO:0000256" key="3">
    <source>
        <dbReference type="ARBA" id="ARBA00022692"/>
    </source>
</evidence>
<dbReference type="FunFam" id="1.20.1250.20:FF:000423">
    <property type="entry name" value="Putative inorganic phosphate cotransporter-like Protein"/>
    <property type="match status" value="1"/>
</dbReference>
<dbReference type="Proteomes" id="UP000593567">
    <property type="component" value="Unassembled WGS sequence"/>
</dbReference>
<evidence type="ECO:0000256" key="6">
    <source>
        <dbReference type="ARBA" id="ARBA00023136"/>
    </source>
</evidence>
<reference evidence="9" key="1">
    <citation type="submission" date="2020-06" db="EMBL/GenBank/DDBJ databases">
        <title>Draft genome of Bugula neritina, a colonial animal packing powerful symbionts and potential medicines.</title>
        <authorList>
            <person name="Rayko M."/>
        </authorList>
    </citation>
    <scope>NUCLEOTIDE SEQUENCE [LARGE SCALE GENOMIC DNA]</scope>
    <source>
        <strain evidence="9">Kwan_BN1</strain>
    </source>
</reference>
<dbReference type="GO" id="GO:0015293">
    <property type="term" value="F:symporter activity"/>
    <property type="evidence" value="ECO:0007669"/>
    <property type="project" value="UniProtKB-KW"/>
</dbReference>
<keyword evidence="4" id="KW-0769">Symport</keyword>
<dbReference type="FunFam" id="1.20.1250.20:FF:000003">
    <property type="entry name" value="Solute carrier family 17 member 3"/>
    <property type="match status" value="1"/>
</dbReference>
<feature type="transmembrane region" description="Helical" evidence="7">
    <location>
        <begin position="108"/>
        <end position="131"/>
    </location>
</feature>
<feature type="transmembrane region" description="Helical" evidence="7">
    <location>
        <begin position="341"/>
        <end position="360"/>
    </location>
</feature>
<organism evidence="9 10">
    <name type="scientific">Bugula neritina</name>
    <name type="common">Brown bryozoan</name>
    <name type="synonym">Sertularia neritina</name>
    <dbReference type="NCBI Taxonomy" id="10212"/>
    <lineage>
        <taxon>Eukaryota</taxon>
        <taxon>Metazoa</taxon>
        <taxon>Spiralia</taxon>
        <taxon>Lophotrochozoa</taxon>
        <taxon>Bryozoa</taxon>
        <taxon>Gymnolaemata</taxon>
        <taxon>Cheilostomatida</taxon>
        <taxon>Flustrina</taxon>
        <taxon>Buguloidea</taxon>
        <taxon>Bugulidae</taxon>
        <taxon>Bugula</taxon>
    </lineage>
</organism>
<dbReference type="PROSITE" id="PS50850">
    <property type="entry name" value="MFS"/>
    <property type="match status" value="1"/>
</dbReference>
<dbReference type="GO" id="GO:0006820">
    <property type="term" value="P:monoatomic anion transport"/>
    <property type="evidence" value="ECO:0007669"/>
    <property type="project" value="TreeGrafter"/>
</dbReference>
<evidence type="ECO:0000256" key="2">
    <source>
        <dbReference type="ARBA" id="ARBA00022448"/>
    </source>
</evidence>
<dbReference type="CDD" id="cd17318">
    <property type="entry name" value="MFS_SLC17"/>
    <property type="match status" value="1"/>
</dbReference>
<dbReference type="SUPFAM" id="SSF103473">
    <property type="entry name" value="MFS general substrate transporter"/>
    <property type="match status" value="1"/>
</dbReference>
<comment type="subcellular location">
    <subcellularLocation>
        <location evidence="1">Membrane</location>
        <topology evidence="1">Multi-pass membrane protein</topology>
    </subcellularLocation>
</comment>
<dbReference type="OrthoDB" id="2985014at2759"/>
<accession>A0A7J7JTV4</accession>
<dbReference type="InterPro" id="IPR050382">
    <property type="entry name" value="MFS_Na/Anion_cotransporter"/>
</dbReference>
<gene>
    <name evidence="9" type="ORF">EB796_012340</name>
</gene>
<dbReference type="PANTHER" id="PTHR11662:SF399">
    <property type="entry name" value="FI19708P1-RELATED"/>
    <property type="match status" value="1"/>
</dbReference>
<feature type="transmembrane region" description="Helical" evidence="7">
    <location>
        <begin position="177"/>
        <end position="198"/>
    </location>
</feature>
<keyword evidence="5 7" id="KW-1133">Transmembrane helix</keyword>
<dbReference type="InterPro" id="IPR020846">
    <property type="entry name" value="MFS_dom"/>
</dbReference>
<feature type="domain" description="Major facilitator superfamily (MFS) profile" evidence="8">
    <location>
        <begin position="1"/>
        <end position="433"/>
    </location>
</feature>
<dbReference type="InterPro" id="IPR036259">
    <property type="entry name" value="MFS_trans_sf"/>
</dbReference>
<keyword evidence="3 7" id="KW-0812">Transmembrane</keyword>
<keyword evidence="6 7" id="KW-0472">Membrane</keyword>
<sequence>MGIAVVCMVKAVNTSTTVQKAVSEECAASSFGSNETLSSQANEGEIEWDKTTQGWVLSSFFYGYLVTQIPGGYLSGRFGGKRVMLVGLIIYGLVTLATPFAARVSSYLVIALRAIAGLSTGVVFPAMQNLLGRWAPPYERSKLAVFCFSGTMVGNVLMLGLGGFFCEWKSFDGGWPSMFYIGGGLCLLFCLVWAFTIYDSPADHPRISRREKLHIQQAMEGKEIGKNTHVPWLDIMKSPAMWAIIVAHCCNNFGNYTLLTKLPAFMKEVLQFDIKSNGLYSTLPYIAMFLTANTVSNVVDELRKRKKVSTRNARKIAMTLAFVIPAGLLVATGHVPCNMNYLGVVFLTIAVGFTGFNRSGYNTNPQDIAAKYAGEIFGISNTFATIPGMVAPSLVNAMTPNGTAEEWQKVFYVWAAIFVFGAIFYLIFARGETQPWAVDEEDSGIVCMVKAVNTSTSVQKAVSEECAASSFGSNETLSSQANEGEIEWDKTTQGWVLSSIFYGYLITQIPVDISLEDLEGKEFCWLE</sequence>
<dbReference type="PANTHER" id="PTHR11662">
    <property type="entry name" value="SOLUTE CARRIER FAMILY 17"/>
    <property type="match status" value="1"/>
</dbReference>
<dbReference type="Pfam" id="PF07690">
    <property type="entry name" value="MFS_1"/>
    <property type="match status" value="1"/>
</dbReference>
<name>A0A7J7JTV4_BUGNE</name>
<feature type="transmembrane region" description="Helical" evidence="7">
    <location>
        <begin position="83"/>
        <end position="102"/>
    </location>
</feature>
<evidence type="ECO:0000256" key="7">
    <source>
        <dbReference type="SAM" id="Phobius"/>
    </source>
</evidence>
<evidence type="ECO:0000256" key="1">
    <source>
        <dbReference type="ARBA" id="ARBA00004141"/>
    </source>
</evidence>
<feature type="transmembrane region" description="Helical" evidence="7">
    <location>
        <begin position="316"/>
        <end position="335"/>
    </location>
</feature>